<dbReference type="PANTHER" id="PTHR33154:SF18">
    <property type="entry name" value="ARSENICAL RESISTANCE OPERON REPRESSOR"/>
    <property type="match status" value="1"/>
</dbReference>
<keyword evidence="1" id="KW-0059">Arsenical resistance</keyword>
<dbReference type="PANTHER" id="PTHR33154">
    <property type="entry name" value="TRANSCRIPTIONAL REGULATOR, ARSR FAMILY"/>
    <property type="match status" value="1"/>
</dbReference>
<evidence type="ECO:0000313" key="7">
    <source>
        <dbReference type="Proteomes" id="UP000682739"/>
    </source>
</evidence>
<keyword evidence="4" id="KW-0804">Transcription</keyword>
<name>A0A975DCM9_9GAMM</name>
<dbReference type="GO" id="GO:0003677">
    <property type="term" value="F:DNA binding"/>
    <property type="evidence" value="ECO:0007669"/>
    <property type="project" value="UniProtKB-KW"/>
</dbReference>
<dbReference type="CDD" id="cd00090">
    <property type="entry name" value="HTH_ARSR"/>
    <property type="match status" value="1"/>
</dbReference>
<organism evidence="6 7">
    <name type="scientific">Psychrosphaera ytuae</name>
    <dbReference type="NCBI Taxonomy" id="2820710"/>
    <lineage>
        <taxon>Bacteria</taxon>
        <taxon>Pseudomonadati</taxon>
        <taxon>Pseudomonadota</taxon>
        <taxon>Gammaproteobacteria</taxon>
        <taxon>Alteromonadales</taxon>
        <taxon>Pseudoalteromonadaceae</taxon>
        <taxon>Psychrosphaera</taxon>
    </lineage>
</organism>
<evidence type="ECO:0000256" key="1">
    <source>
        <dbReference type="ARBA" id="ARBA00022849"/>
    </source>
</evidence>
<dbReference type="InterPro" id="IPR011991">
    <property type="entry name" value="ArsR-like_HTH"/>
</dbReference>
<accession>A0A975DCM9</accession>
<dbReference type="SMART" id="SM00418">
    <property type="entry name" value="HTH_ARSR"/>
    <property type="match status" value="1"/>
</dbReference>
<dbReference type="InterPro" id="IPR036390">
    <property type="entry name" value="WH_DNA-bd_sf"/>
</dbReference>
<dbReference type="PROSITE" id="PS50987">
    <property type="entry name" value="HTH_ARSR_2"/>
    <property type="match status" value="1"/>
</dbReference>
<dbReference type="GO" id="GO:0046685">
    <property type="term" value="P:response to arsenic-containing substance"/>
    <property type="evidence" value="ECO:0007669"/>
    <property type="project" value="UniProtKB-KW"/>
</dbReference>
<dbReference type="InterPro" id="IPR036388">
    <property type="entry name" value="WH-like_DNA-bd_sf"/>
</dbReference>
<dbReference type="KEGG" id="psym:J1N51_03060"/>
<dbReference type="Pfam" id="PF01022">
    <property type="entry name" value="HTH_5"/>
    <property type="match status" value="1"/>
</dbReference>
<proteinExistence type="predicted"/>
<dbReference type="Gene3D" id="1.10.10.10">
    <property type="entry name" value="Winged helix-like DNA-binding domain superfamily/Winged helix DNA-binding domain"/>
    <property type="match status" value="1"/>
</dbReference>
<dbReference type="InterPro" id="IPR001845">
    <property type="entry name" value="HTH_ArsR_DNA-bd_dom"/>
</dbReference>
<dbReference type="EMBL" id="CP072110">
    <property type="protein sequence ID" value="QTH64473.1"/>
    <property type="molecule type" value="Genomic_DNA"/>
</dbReference>
<evidence type="ECO:0000313" key="6">
    <source>
        <dbReference type="EMBL" id="QTH64473.1"/>
    </source>
</evidence>
<reference evidence="6" key="1">
    <citation type="submission" date="2021-03" db="EMBL/GenBank/DDBJ databases">
        <title>Description of Psychrosphaera ytuae sp. nov. isolated from deep sea sediment of South China Sea.</title>
        <authorList>
            <person name="Zhang J."/>
            <person name="Xu X.-D."/>
        </authorList>
    </citation>
    <scope>NUCLEOTIDE SEQUENCE</scope>
    <source>
        <strain evidence="6">MTZ26</strain>
    </source>
</reference>
<feature type="domain" description="HTH arsR-type" evidence="5">
    <location>
        <begin position="1"/>
        <end position="95"/>
    </location>
</feature>
<keyword evidence="7" id="KW-1185">Reference proteome</keyword>
<dbReference type="RefSeq" id="WP_208832527.1">
    <property type="nucleotide sequence ID" value="NZ_CP072110.1"/>
</dbReference>
<gene>
    <name evidence="6" type="ORF">J1N51_03060</name>
</gene>
<dbReference type="NCBIfam" id="NF033788">
    <property type="entry name" value="HTH_metalloreg"/>
    <property type="match status" value="1"/>
</dbReference>
<evidence type="ECO:0000256" key="3">
    <source>
        <dbReference type="ARBA" id="ARBA00023125"/>
    </source>
</evidence>
<evidence type="ECO:0000256" key="4">
    <source>
        <dbReference type="ARBA" id="ARBA00023163"/>
    </source>
</evidence>
<evidence type="ECO:0000259" key="5">
    <source>
        <dbReference type="PROSITE" id="PS50987"/>
    </source>
</evidence>
<dbReference type="InterPro" id="IPR051081">
    <property type="entry name" value="HTH_MetalResp_TranReg"/>
</dbReference>
<dbReference type="GO" id="GO:0003700">
    <property type="term" value="F:DNA-binding transcription factor activity"/>
    <property type="evidence" value="ECO:0007669"/>
    <property type="project" value="InterPro"/>
</dbReference>
<sequence>MEHNTPTLPQLFKALGDEIRLVALLLIVDQDEICVCELMTALDEDSQPKVSRHLAQLKKMGILQDRKHKQWVFYSISPRCPNWLSDLLKAQLLIQSDFLQPFKTKLLAMGERPQRTENCCI</sequence>
<dbReference type="Proteomes" id="UP000682739">
    <property type="component" value="Chromosome"/>
</dbReference>
<evidence type="ECO:0000256" key="2">
    <source>
        <dbReference type="ARBA" id="ARBA00023015"/>
    </source>
</evidence>
<dbReference type="SUPFAM" id="SSF46785">
    <property type="entry name" value="Winged helix' DNA-binding domain"/>
    <property type="match status" value="1"/>
</dbReference>
<dbReference type="AlphaFoldDB" id="A0A975DCM9"/>
<keyword evidence="3" id="KW-0238">DNA-binding</keyword>
<keyword evidence="2" id="KW-0805">Transcription regulation</keyword>
<protein>
    <submittedName>
        <fullName evidence="6">Metalloregulator ArsR/SmtB family transcription factor</fullName>
    </submittedName>
</protein>
<dbReference type="PRINTS" id="PR00778">
    <property type="entry name" value="HTHARSR"/>
</dbReference>